<name>A0A8T2QTP4_CERRI</name>
<dbReference type="OMA" id="KDYTVMT"/>
<dbReference type="AlphaFoldDB" id="A0A8T2QTP4"/>
<reference evidence="3" key="1">
    <citation type="submission" date="2021-08" db="EMBL/GenBank/DDBJ databases">
        <title>WGS assembly of Ceratopteris richardii.</title>
        <authorList>
            <person name="Marchant D.B."/>
            <person name="Chen G."/>
            <person name="Jenkins J."/>
            <person name="Shu S."/>
            <person name="Leebens-Mack J."/>
            <person name="Grimwood J."/>
            <person name="Schmutz J."/>
            <person name="Soltis P."/>
            <person name="Soltis D."/>
            <person name="Chen Z.-H."/>
        </authorList>
    </citation>
    <scope>NUCLEOTIDE SEQUENCE</scope>
    <source>
        <strain evidence="3">Whitten #5841</strain>
        <tissue evidence="3">Leaf</tissue>
    </source>
</reference>
<dbReference type="OrthoDB" id="10261452at2759"/>
<evidence type="ECO:0000259" key="2">
    <source>
        <dbReference type="PROSITE" id="PS50833"/>
    </source>
</evidence>
<feature type="domain" description="Brix" evidence="2">
    <location>
        <begin position="25"/>
        <end position="286"/>
    </location>
</feature>
<dbReference type="GO" id="GO:0019843">
    <property type="term" value="F:rRNA binding"/>
    <property type="evidence" value="ECO:0007669"/>
    <property type="project" value="InterPro"/>
</dbReference>
<evidence type="ECO:0000313" key="3">
    <source>
        <dbReference type="EMBL" id="KAH7287267.1"/>
    </source>
</evidence>
<evidence type="ECO:0000256" key="1">
    <source>
        <dbReference type="SAM" id="MobiDB-lite"/>
    </source>
</evidence>
<dbReference type="SMART" id="SM00879">
    <property type="entry name" value="Brix"/>
    <property type="match status" value="1"/>
</dbReference>
<gene>
    <name evidence="3" type="ORF">KP509_32G047900</name>
</gene>
<proteinExistence type="predicted"/>
<dbReference type="PANTHER" id="PTHR12661:SF5">
    <property type="entry name" value="SUPPRESSOR OF SWI4 1 HOMOLOG"/>
    <property type="match status" value="1"/>
</dbReference>
<sequence>MARTRRKKKRTQNALQSEGEAEKVPRSFVIGRGKLPPLLRQLLKDLRKLMLPHTAVHLKEKKSNSMKDFLHVAGPLGVTHFLLLSHTDKAAYLRVARCPRGPTLTFKIHSYALDAEIARTQIRPRAPEGLFKNSPLIVLAGFGGEGEHLKVTTTMFQNIFPAINVNTVNLATCQRVVLLNYDKESKLIDFRHYSISLQPVGVSRPLKKLVYNRKIPDLRGLGDVSEFVTKSGYGSESEVEDEGSTVQLSSDVGHLKYKAPKSAVRLQEIGPRMTMQLVKVEEGLCSGAVLFHEYIKKTPEEIAALKENKEKREALRKQRRAEQEANVRRKEFECRLAKEAQRMHSKGITFKETNERGGEEAMDDEVDDAEWYRQEVGQEPDSEFMSSVGRGQKVQRDSEQKRLQKRKGLKSERQLPERKKGTFTKGFFSKGKGVAHAILSQRKQKKENERNTRPKKKRRTE</sequence>
<feature type="compositionally biased region" description="Acidic residues" evidence="1">
    <location>
        <begin position="360"/>
        <end position="369"/>
    </location>
</feature>
<comment type="caution">
    <text evidence="3">The sequence shown here is derived from an EMBL/GenBank/DDBJ whole genome shotgun (WGS) entry which is preliminary data.</text>
</comment>
<dbReference type="InterPro" id="IPR007109">
    <property type="entry name" value="Brix"/>
</dbReference>
<feature type="compositionally biased region" description="Low complexity" evidence="1">
    <location>
        <begin position="423"/>
        <end position="432"/>
    </location>
</feature>
<organism evidence="3 4">
    <name type="scientific">Ceratopteris richardii</name>
    <name type="common">Triangle waterfern</name>
    <dbReference type="NCBI Taxonomy" id="49495"/>
    <lineage>
        <taxon>Eukaryota</taxon>
        <taxon>Viridiplantae</taxon>
        <taxon>Streptophyta</taxon>
        <taxon>Embryophyta</taxon>
        <taxon>Tracheophyta</taxon>
        <taxon>Polypodiopsida</taxon>
        <taxon>Polypodiidae</taxon>
        <taxon>Polypodiales</taxon>
        <taxon>Pteridineae</taxon>
        <taxon>Pteridaceae</taxon>
        <taxon>Parkerioideae</taxon>
        <taxon>Ceratopteris</taxon>
    </lineage>
</organism>
<dbReference type="Proteomes" id="UP000825935">
    <property type="component" value="Chromosome 32"/>
</dbReference>
<feature type="compositionally biased region" description="Basic residues" evidence="1">
    <location>
        <begin position="1"/>
        <end position="11"/>
    </location>
</feature>
<dbReference type="PANTHER" id="PTHR12661">
    <property type="entry name" value="PETER PAN-RELATED"/>
    <property type="match status" value="1"/>
</dbReference>
<feature type="compositionally biased region" description="Basic and acidic residues" evidence="1">
    <location>
        <begin position="409"/>
        <end position="420"/>
    </location>
</feature>
<dbReference type="Pfam" id="PF04427">
    <property type="entry name" value="Brix"/>
    <property type="match status" value="1"/>
</dbReference>
<dbReference type="PROSITE" id="PS50833">
    <property type="entry name" value="BRIX"/>
    <property type="match status" value="1"/>
</dbReference>
<dbReference type="GO" id="GO:0006364">
    <property type="term" value="P:rRNA processing"/>
    <property type="evidence" value="ECO:0007669"/>
    <property type="project" value="InterPro"/>
</dbReference>
<dbReference type="InterPro" id="IPR045112">
    <property type="entry name" value="PPAN-like"/>
</dbReference>
<keyword evidence="4" id="KW-1185">Reference proteome</keyword>
<dbReference type="GO" id="GO:0000027">
    <property type="term" value="P:ribosomal large subunit assembly"/>
    <property type="evidence" value="ECO:0007669"/>
    <property type="project" value="TreeGrafter"/>
</dbReference>
<feature type="region of interest" description="Disordered" evidence="1">
    <location>
        <begin position="345"/>
        <end position="461"/>
    </location>
</feature>
<evidence type="ECO:0000313" key="4">
    <source>
        <dbReference type="Proteomes" id="UP000825935"/>
    </source>
</evidence>
<dbReference type="GO" id="GO:0030687">
    <property type="term" value="C:preribosome, large subunit precursor"/>
    <property type="evidence" value="ECO:0007669"/>
    <property type="project" value="TreeGrafter"/>
</dbReference>
<accession>A0A8T2QTP4</accession>
<dbReference type="EMBL" id="CM035437">
    <property type="protein sequence ID" value="KAH7287267.1"/>
    <property type="molecule type" value="Genomic_DNA"/>
</dbReference>
<protein>
    <recommendedName>
        <fullName evidence="2">Brix domain-containing protein</fullName>
    </recommendedName>
</protein>
<feature type="region of interest" description="Disordered" evidence="1">
    <location>
        <begin position="1"/>
        <end position="20"/>
    </location>
</feature>